<evidence type="ECO:0000256" key="6">
    <source>
        <dbReference type="RuleBase" id="RU003983"/>
    </source>
</evidence>
<evidence type="ECO:0000256" key="5">
    <source>
        <dbReference type="ARBA" id="ARBA00023049"/>
    </source>
</evidence>
<name>A0A8J3P4Q5_9ACTN</name>
<feature type="transmembrane region" description="Helical" evidence="7">
    <location>
        <begin position="80"/>
        <end position="103"/>
    </location>
</feature>
<dbReference type="GO" id="GO:0006508">
    <property type="term" value="P:proteolysis"/>
    <property type="evidence" value="ECO:0007669"/>
    <property type="project" value="UniProtKB-KW"/>
</dbReference>
<keyword evidence="5 6" id="KW-0482">Metalloprotease</keyword>
<dbReference type="Pfam" id="PF01435">
    <property type="entry name" value="Peptidase_M48"/>
    <property type="match status" value="1"/>
</dbReference>
<evidence type="ECO:0000313" key="9">
    <source>
        <dbReference type="EMBL" id="GIG03961.1"/>
    </source>
</evidence>
<keyword evidence="7" id="KW-0472">Membrane</keyword>
<accession>A0A8J3P4Q5</accession>
<dbReference type="EMBL" id="BONI01000004">
    <property type="protein sequence ID" value="GIG03961.1"/>
    <property type="molecule type" value="Genomic_DNA"/>
</dbReference>
<dbReference type="PANTHER" id="PTHR34978:SF3">
    <property type="entry name" value="SLR0241 PROTEIN"/>
    <property type="match status" value="1"/>
</dbReference>
<comment type="similarity">
    <text evidence="6">Belongs to the peptidase M48 family.</text>
</comment>
<dbReference type="Gene3D" id="3.30.2010.10">
    <property type="entry name" value="Metalloproteases ('zincins'), catalytic domain"/>
    <property type="match status" value="1"/>
</dbReference>
<feature type="transmembrane region" description="Helical" evidence="7">
    <location>
        <begin position="6"/>
        <end position="24"/>
    </location>
</feature>
<proteinExistence type="inferred from homology"/>
<keyword evidence="7" id="KW-1133">Transmembrane helix</keyword>
<dbReference type="Proteomes" id="UP000630887">
    <property type="component" value="Unassembled WGS sequence"/>
</dbReference>
<feature type="transmembrane region" description="Helical" evidence="7">
    <location>
        <begin position="36"/>
        <end position="60"/>
    </location>
</feature>
<evidence type="ECO:0000256" key="7">
    <source>
        <dbReference type="SAM" id="Phobius"/>
    </source>
</evidence>
<feature type="domain" description="Peptidase M48" evidence="8">
    <location>
        <begin position="113"/>
        <end position="183"/>
    </location>
</feature>
<comment type="caution">
    <text evidence="9">The sequence shown here is derived from an EMBL/GenBank/DDBJ whole genome shotgun (WGS) entry which is preliminary data.</text>
</comment>
<evidence type="ECO:0000256" key="1">
    <source>
        <dbReference type="ARBA" id="ARBA00022670"/>
    </source>
</evidence>
<keyword evidence="7" id="KW-0812">Transmembrane</keyword>
<evidence type="ECO:0000259" key="8">
    <source>
        <dbReference type="Pfam" id="PF01435"/>
    </source>
</evidence>
<dbReference type="InterPro" id="IPR001915">
    <property type="entry name" value="Peptidase_M48"/>
</dbReference>
<protein>
    <recommendedName>
        <fullName evidence="8">Peptidase M48 domain-containing protein</fullName>
    </recommendedName>
</protein>
<gene>
    <name evidence="9" type="ORF">Cco03nite_06610</name>
</gene>
<sequence>MFDHFAWSVLVAPALVSIALRLVADRLPPGRGAYVVAWSAAATAAASLANLLVFALKAVAQVPAVGTAFGWSAHTVHQDTAHVAWAPILSVGLLTASVTAVSVKARRHRRVLAEARSLTDGTATVLVLPDERPEAFAVPGRPGRIVVTTAMREHLTATQLDAVIAHEQAHLDAGHHRLVALADLAAVGHPALWWVARHVGYLVERDADEQAARAVGNRRTVAHAIGRASLAAPPALGLGLNAAGRGGAIPRRVASLLDPPRPGASHWQLLPLALAASTLVWTGEAAWDLIELLLKAGMGS</sequence>
<evidence type="ECO:0000256" key="4">
    <source>
        <dbReference type="ARBA" id="ARBA00022833"/>
    </source>
</evidence>
<dbReference type="InterPro" id="IPR052173">
    <property type="entry name" value="Beta-lactam_resp_regulator"/>
</dbReference>
<keyword evidence="10" id="KW-1185">Reference proteome</keyword>
<organism evidence="9 10">
    <name type="scientific">Catellatospora coxensis</name>
    <dbReference type="NCBI Taxonomy" id="310354"/>
    <lineage>
        <taxon>Bacteria</taxon>
        <taxon>Bacillati</taxon>
        <taxon>Actinomycetota</taxon>
        <taxon>Actinomycetes</taxon>
        <taxon>Micromonosporales</taxon>
        <taxon>Micromonosporaceae</taxon>
        <taxon>Catellatospora</taxon>
    </lineage>
</organism>
<dbReference type="PANTHER" id="PTHR34978">
    <property type="entry name" value="POSSIBLE SENSOR-TRANSDUCER PROTEIN BLAR"/>
    <property type="match status" value="1"/>
</dbReference>
<dbReference type="RefSeq" id="WP_203688419.1">
    <property type="nucleotide sequence ID" value="NZ_BAAALC010000037.1"/>
</dbReference>
<dbReference type="AlphaFoldDB" id="A0A8J3P4Q5"/>
<keyword evidence="1 6" id="KW-0645">Protease</keyword>
<dbReference type="GO" id="GO:0004222">
    <property type="term" value="F:metalloendopeptidase activity"/>
    <property type="evidence" value="ECO:0007669"/>
    <property type="project" value="InterPro"/>
</dbReference>
<evidence type="ECO:0000313" key="10">
    <source>
        <dbReference type="Proteomes" id="UP000630887"/>
    </source>
</evidence>
<dbReference type="CDD" id="cd07326">
    <property type="entry name" value="M56_BlaR1_MecR1_like"/>
    <property type="match status" value="1"/>
</dbReference>
<evidence type="ECO:0000256" key="3">
    <source>
        <dbReference type="ARBA" id="ARBA00022801"/>
    </source>
</evidence>
<keyword evidence="4 6" id="KW-0862">Zinc</keyword>
<reference evidence="9 10" key="1">
    <citation type="submission" date="2021-01" db="EMBL/GenBank/DDBJ databases">
        <title>Whole genome shotgun sequence of Catellatospora coxensis NBRC 107359.</title>
        <authorList>
            <person name="Komaki H."/>
            <person name="Tamura T."/>
        </authorList>
    </citation>
    <scope>NUCLEOTIDE SEQUENCE [LARGE SCALE GENOMIC DNA]</scope>
    <source>
        <strain evidence="9 10">NBRC 107359</strain>
    </source>
</reference>
<keyword evidence="2" id="KW-0479">Metal-binding</keyword>
<comment type="cofactor">
    <cofactor evidence="6">
        <name>Zn(2+)</name>
        <dbReference type="ChEBI" id="CHEBI:29105"/>
    </cofactor>
    <text evidence="6">Binds 1 zinc ion per subunit.</text>
</comment>
<evidence type="ECO:0000256" key="2">
    <source>
        <dbReference type="ARBA" id="ARBA00022723"/>
    </source>
</evidence>
<keyword evidence="3 6" id="KW-0378">Hydrolase</keyword>
<dbReference type="GO" id="GO:0046872">
    <property type="term" value="F:metal ion binding"/>
    <property type="evidence" value="ECO:0007669"/>
    <property type="project" value="UniProtKB-KW"/>
</dbReference>